<dbReference type="EMBL" id="QZXA01000009">
    <property type="protein sequence ID" value="RJT31084.1"/>
    <property type="molecule type" value="Genomic_DNA"/>
</dbReference>
<keyword evidence="2" id="KW-1185">Reference proteome</keyword>
<dbReference type="Proteomes" id="UP000275530">
    <property type="component" value="Unassembled WGS sequence"/>
</dbReference>
<reference evidence="1 2" key="1">
    <citation type="submission" date="2018-09" db="EMBL/GenBank/DDBJ databases">
        <title>Mesorhizobium carmichaelinearum sp. nov. isolated from Carmichaelinea spp. root nodules in New Zealand.</title>
        <authorList>
            <person name="De Meyer S.E."/>
        </authorList>
    </citation>
    <scope>NUCLEOTIDE SEQUENCE [LARGE SCALE GENOMIC DNA]</scope>
    <source>
        <strain evidence="1 2">LMG 28313</strain>
    </source>
</reference>
<sequence length="159" mass="17177">MASLALRDPEERADSFYRFSVKCDRLTNLKIASAARKAGMSVNSFVQRHFETILDVAPASLAAQPTRFDAPSFARRHNVTIQAANLWLSLSTHARNGLVQRSLKDLAADVGVPRVELLIERLVAAGTIEIVAPSSGLRPAIYRVPGEGEASPQPSGESP</sequence>
<evidence type="ECO:0000313" key="2">
    <source>
        <dbReference type="Proteomes" id="UP000275530"/>
    </source>
</evidence>
<proteinExistence type="predicted"/>
<name>A0A6M7TK60_9HYPH</name>
<protein>
    <submittedName>
        <fullName evidence="1">Uncharacterized protein</fullName>
    </submittedName>
</protein>
<evidence type="ECO:0000313" key="1">
    <source>
        <dbReference type="EMBL" id="RJT31084.1"/>
    </source>
</evidence>
<comment type="caution">
    <text evidence="1">The sequence shown here is derived from an EMBL/GenBank/DDBJ whole genome shotgun (WGS) entry which is preliminary data.</text>
</comment>
<dbReference type="AlphaFoldDB" id="A0A6M7TK60"/>
<accession>A0A6M7TK60</accession>
<organism evidence="1 2">
    <name type="scientific">Mesorhizobium jarvisii</name>
    <dbReference type="NCBI Taxonomy" id="1777867"/>
    <lineage>
        <taxon>Bacteria</taxon>
        <taxon>Pseudomonadati</taxon>
        <taxon>Pseudomonadota</taxon>
        <taxon>Alphaproteobacteria</taxon>
        <taxon>Hyphomicrobiales</taxon>
        <taxon>Phyllobacteriaceae</taxon>
        <taxon>Mesorhizobium</taxon>
    </lineage>
</organism>
<gene>
    <name evidence="1" type="ORF">D3242_22750</name>
</gene>
<dbReference type="RefSeq" id="WP_064982633.1">
    <property type="nucleotide sequence ID" value="NZ_CP033507.1"/>
</dbReference>